<name>M1AXH2_SOLTU</name>
<evidence type="ECO:0000313" key="2">
    <source>
        <dbReference type="Proteomes" id="UP000011115"/>
    </source>
</evidence>
<dbReference type="EnsemblPlants" id="PGSC0003DMT400032473">
    <property type="protein sequence ID" value="PGSC0003DMT400032473"/>
    <property type="gene ID" value="PGSC0003DMG402012474"/>
</dbReference>
<dbReference type="InParanoid" id="M1AXH2"/>
<keyword evidence="2" id="KW-1185">Reference proteome</keyword>
<dbReference type="HOGENOM" id="CLU_1681027_0_0_1"/>
<dbReference type="Proteomes" id="UP000011115">
    <property type="component" value="Unassembled WGS sequence"/>
</dbReference>
<protein>
    <submittedName>
        <fullName evidence="1">Uncharacterized protein</fullName>
    </submittedName>
</protein>
<accession>M1AXH2</accession>
<proteinExistence type="predicted"/>
<organism evidence="1 2">
    <name type="scientific">Solanum tuberosum</name>
    <name type="common">Potato</name>
    <dbReference type="NCBI Taxonomy" id="4113"/>
    <lineage>
        <taxon>Eukaryota</taxon>
        <taxon>Viridiplantae</taxon>
        <taxon>Streptophyta</taxon>
        <taxon>Embryophyta</taxon>
        <taxon>Tracheophyta</taxon>
        <taxon>Spermatophyta</taxon>
        <taxon>Magnoliopsida</taxon>
        <taxon>eudicotyledons</taxon>
        <taxon>Gunneridae</taxon>
        <taxon>Pentapetalae</taxon>
        <taxon>asterids</taxon>
        <taxon>lamiids</taxon>
        <taxon>Solanales</taxon>
        <taxon>Solanaceae</taxon>
        <taxon>Solanoideae</taxon>
        <taxon>Solaneae</taxon>
        <taxon>Solanum</taxon>
    </lineage>
</organism>
<evidence type="ECO:0000313" key="1">
    <source>
        <dbReference type="EnsemblPlants" id="PGSC0003DMT400032473"/>
    </source>
</evidence>
<dbReference type="PaxDb" id="4113-PGSC0003DMT400032473"/>
<dbReference type="Gramene" id="PGSC0003DMT400032473">
    <property type="protein sequence ID" value="PGSC0003DMT400032473"/>
    <property type="gene ID" value="PGSC0003DMG402012474"/>
</dbReference>
<reference evidence="1" key="2">
    <citation type="submission" date="2015-06" db="UniProtKB">
        <authorList>
            <consortium name="EnsemblPlants"/>
        </authorList>
    </citation>
    <scope>IDENTIFICATION</scope>
    <source>
        <strain evidence="1">DM1-3 516 R44</strain>
    </source>
</reference>
<reference evidence="2" key="1">
    <citation type="journal article" date="2011" name="Nature">
        <title>Genome sequence and analysis of the tuber crop potato.</title>
        <authorList>
            <consortium name="The Potato Genome Sequencing Consortium"/>
        </authorList>
    </citation>
    <scope>NUCLEOTIDE SEQUENCE [LARGE SCALE GENOMIC DNA]</scope>
    <source>
        <strain evidence="2">cv. DM1-3 516 R44</strain>
    </source>
</reference>
<dbReference type="AlphaFoldDB" id="M1AXH2"/>
<sequence length="157" mass="16579">MNEDGGILNLEPGGFISDLFGEKASGKLPLHDAVRRELADRELATAPLLERLSMLANLCIGAALDVGAGKWIDPLTAENESLSLLLEVSCSLEVLFPVSSTGDIGAGTKNLALPAVAGFMEGTEGDWNRFVGLPPPLLNVSTYLPKEGREASQVSLF</sequence>